<keyword evidence="1" id="KW-0812">Transmembrane</keyword>
<name>A0A392WC32_9FABA</name>
<feature type="non-terminal residue" evidence="2">
    <location>
        <position position="1"/>
    </location>
</feature>
<dbReference type="AlphaFoldDB" id="A0A392WC32"/>
<protein>
    <submittedName>
        <fullName evidence="2">Uncharacterized protein</fullName>
    </submittedName>
</protein>
<keyword evidence="3" id="KW-1185">Reference proteome</keyword>
<keyword evidence="1" id="KW-0472">Membrane</keyword>
<comment type="caution">
    <text evidence="2">The sequence shown here is derived from an EMBL/GenBank/DDBJ whole genome shotgun (WGS) entry which is preliminary data.</text>
</comment>
<evidence type="ECO:0000313" key="2">
    <source>
        <dbReference type="EMBL" id="MCI97373.1"/>
    </source>
</evidence>
<evidence type="ECO:0000256" key="1">
    <source>
        <dbReference type="SAM" id="Phobius"/>
    </source>
</evidence>
<keyword evidence="1" id="KW-1133">Transmembrane helix</keyword>
<proteinExistence type="predicted"/>
<feature type="transmembrane region" description="Helical" evidence="1">
    <location>
        <begin position="6"/>
        <end position="25"/>
    </location>
</feature>
<evidence type="ECO:0000313" key="3">
    <source>
        <dbReference type="Proteomes" id="UP000265520"/>
    </source>
</evidence>
<dbReference type="EMBL" id="LXQA011441539">
    <property type="protein sequence ID" value="MCI97373.1"/>
    <property type="molecule type" value="Genomic_DNA"/>
</dbReference>
<dbReference type="Proteomes" id="UP000265520">
    <property type="component" value="Unassembled WGS sequence"/>
</dbReference>
<accession>A0A392WC32</accession>
<organism evidence="2 3">
    <name type="scientific">Trifolium medium</name>
    <dbReference type="NCBI Taxonomy" id="97028"/>
    <lineage>
        <taxon>Eukaryota</taxon>
        <taxon>Viridiplantae</taxon>
        <taxon>Streptophyta</taxon>
        <taxon>Embryophyta</taxon>
        <taxon>Tracheophyta</taxon>
        <taxon>Spermatophyta</taxon>
        <taxon>Magnoliopsida</taxon>
        <taxon>eudicotyledons</taxon>
        <taxon>Gunneridae</taxon>
        <taxon>Pentapetalae</taxon>
        <taxon>rosids</taxon>
        <taxon>fabids</taxon>
        <taxon>Fabales</taxon>
        <taxon>Fabaceae</taxon>
        <taxon>Papilionoideae</taxon>
        <taxon>50 kb inversion clade</taxon>
        <taxon>NPAAA clade</taxon>
        <taxon>Hologalegina</taxon>
        <taxon>IRL clade</taxon>
        <taxon>Trifolieae</taxon>
        <taxon>Trifolium</taxon>
    </lineage>
</organism>
<reference evidence="2 3" key="1">
    <citation type="journal article" date="2018" name="Front. Plant Sci.">
        <title>Red Clover (Trifolium pratense) and Zigzag Clover (T. medium) - A Picture of Genomic Similarities and Differences.</title>
        <authorList>
            <person name="Dluhosova J."/>
            <person name="Istvanek J."/>
            <person name="Nedelnik J."/>
            <person name="Repkova J."/>
        </authorList>
    </citation>
    <scope>NUCLEOTIDE SEQUENCE [LARGE SCALE GENOMIC DNA]</scope>
    <source>
        <strain evidence="3">cv. 10/8</strain>
        <tissue evidence="2">Leaf</tissue>
    </source>
</reference>
<sequence length="39" mass="4410">WLFSMMIVLDGGVVGFLCLWLRFLVDGLRFCDGDVVGFL</sequence>